<dbReference type="Proteomes" id="UP000077755">
    <property type="component" value="Chromosome 3"/>
</dbReference>
<dbReference type="PIRSF" id="PIRSF016184">
    <property type="entry name" value="PhzC_PhzF"/>
    <property type="match status" value="1"/>
</dbReference>
<sequence>MPLRSLLWYYLFGISVLSFQFLERKNMSTCHVDAFTESAFKGNPAAVCLLEEEKDEKWLQLVATEFNLSETCFLTRIDLDSPNPRFHLTWFTPVAEVKLCGHATLAASHFIFSSGLVKVNVIEFMTLSGVSTARSVSMPEVSVLSQLKSDGFCTELDFPVVPLVEYTSAEVSNISQSLNGASIVDIKKRTTEDDLLVVLSAGKTVAELQPMFEKIQKLPCRGMTVTALAPSESGFDIYSRFFYPKYGIKEDPVTGSAHCALAPYWCQKLGKSDLVAYQASTRGGFIRLHLDERNQRVMLQGKAVTVMEGSLLVYIWRYS</sequence>
<evidence type="ECO:0000256" key="3">
    <source>
        <dbReference type="PIRSR" id="PIRSR016184-1"/>
    </source>
</evidence>
<evidence type="ECO:0000256" key="4">
    <source>
        <dbReference type="SAM" id="SignalP"/>
    </source>
</evidence>
<dbReference type="EMBL" id="CP093345">
    <property type="protein sequence ID" value="WOG94826.1"/>
    <property type="molecule type" value="Genomic_DNA"/>
</dbReference>
<protein>
    <submittedName>
        <fullName evidence="5">Uncharacterized protein</fullName>
    </submittedName>
</protein>
<dbReference type="GO" id="GO:0016853">
    <property type="term" value="F:isomerase activity"/>
    <property type="evidence" value="ECO:0007669"/>
    <property type="project" value="UniProtKB-KW"/>
</dbReference>
<dbReference type="GO" id="GO:0005737">
    <property type="term" value="C:cytoplasm"/>
    <property type="evidence" value="ECO:0007669"/>
    <property type="project" value="TreeGrafter"/>
</dbReference>
<organism evidence="5 6">
    <name type="scientific">Daucus carota subsp. sativus</name>
    <name type="common">Carrot</name>
    <dbReference type="NCBI Taxonomy" id="79200"/>
    <lineage>
        <taxon>Eukaryota</taxon>
        <taxon>Viridiplantae</taxon>
        <taxon>Streptophyta</taxon>
        <taxon>Embryophyta</taxon>
        <taxon>Tracheophyta</taxon>
        <taxon>Spermatophyta</taxon>
        <taxon>Magnoliopsida</taxon>
        <taxon>eudicotyledons</taxon>
        <taxon>Gunneridae</taxon>
        <taxon>Pentapetalae</taxon>
        <taxon>asterids</taxon>
        <taxon>campanulids</taxon>
        <taxon>Apiales</taxon>
        <taxon>Apiaceae</taxon>
        <taxon>Apioideae</taxon>
        <taxon>Scandiceae</taxon>
        <taxon>Daucinae</taxon>
        <taxon>Daucus</taxon>
        <taxon>Daucus sect. Daucus</taxon>
    </lineage>
</organism>
<accession>A0AAF0WU22</accession>
<evidence type="ECO:0000313" key="5">
    <source>
        <dbReference type="EMBL" id="WOG94826.1"/>
    </source>
</evidence>
<dbReference type="PANTHER" id="PTHR13774:SF17">
    <property type="entry name" value="PHENAZINE BIOSYNTHESIS-LIKE DOMAIN-CONTAINING PROTEIN"/>
    <property type="match status" value="1"/>
</dbReference>
<reference evidence="5" key="1">
    <citation type="journal article" date="2016" name="Nat. Genet.">
        <title>A high-quality carrot genome assembly provides new insights into carotenoid accumulation and asterid genome evolution.</title>
        <authorList>
            <person name="Iorizzo M."/>
            <person name="Ellison S."/>
            <person name="Senalik D."/>
            <person name="Zeng P."/>
            <person name="Satapoomin P."/>
            <person name="Huang J."/>
            <person name="Bowman M."/>
            <person name="Iovene M."/>
            <person name="Sanseverino W."/>
            <person name="Cavagnaro P."/>
            <person name="Yildiz M."/>
            <person name="Macko-Podgorni A."/>
            <person name="Moranska E."/>
            <person name="Grzebelus E."/>
            <person name="Grzebelus D."/>
            <person name="Ashrafi H."/>
            <person name="Zheng Z."/>
            <person name="Cheng S."/>
            <person name="Spooner D."/>
            <person name="Van Deynze A."/>
            <person name="Simon P."/>
        </authorList>
    </citation>
    <scope>NUCLEOTIDE SEQUENCE</scope>
    <source>
        <tissue evidence="5">Leaf</tissue>
    </source>
</reference>
<dbReference type="Pfam" id="PF02567">
    <property type="entry name" value="PhzC-PhzF"/>
    <property type="match status" value="1"/>
</dbReference>
<name>A0AAF0WU22_DAUCS</name>
<dbReference type="InterPro" id="IPR003719">
    <property type="entry name" value="Phenazine_PhzF-like"/>
</dbReference>
<evidence type="ECO:0000256" key="2">
    <source>
        <dbReference type="ARBA" id="ARBA00023235"/>
    </source>
</evidence>
<dbReference type="AlphaFoldDB" id="A0AAF0WU22"/>
<evidence type="ECO:0000313" key="6">
    <source>
        <dbReference type="Proteomes" id="UP000077755"/>
    </source>
</evidence>
<gene>
    <name evidence="5" type="ORF">DCAR_0314123</name>
</gene>
<dbReference type="SUPFAM" id="SSF54506">
    <property type="entry name" value="Diaminopimelate epimerase-like"/>
    <property type="match status" value="1"/>
</dbReference>
<feature type="chain" id="PRO_5042298167" evidence="4">
    <location>
        <begin position="19"/>
        <end position="319"/>
    </location>
</feature>
<keyword evidence="2" id="KW-0413">Isomerase</keyword>
<dbReference type="PANTHER" id="PTHR13774">
    <property type="entry name" value="PHENAZINE BIOSYNTHESIS PROTEIN"/>
    <property type="match status" value="1"/>
</dbReference>
<comment type="similarity">
    <text evidence="1">Belongs to the PhzF family.</text>
</comment>
<reference evidence="5" key="2">
    <citation type="submission" date="2022-03" db="EMBL/GenBank/DDBJ databases">
        <title>Draft title - Genomic analysis of global carrot germplasm unveils the trajectory of domestication and the origin of high carotenoid orange carrot.</title>
        <authorList>
            <person name="Iorizzo M."/>
            <person name="Ellison S."/>
            <person name="Senalik D."/>
            <person name="Macko-Podgorni A."/>
            <person name="Grzebelus D."/>
            <person name="Bostan H."/>
            <person name="Rolling W."/>
            <person name="Curaba J."/>
            <person name="Simon P."/>
        </authorList>
    </citation>
    <scope>NUCLEOTIDE SEQUENCE</scope>
    <source>
        <tissue evidence="5">Leaf</tissue>
    </source>
</reference>
<dbReference type="Gene3D" id="3.10.310.10">
    <property type="entry name" value="Diaminopimelate Epimerase, Chain A, domain 1"/>
    <property type="match status" value="2"/>
</dbReference>
<evidence type="ECO:0000256" key="1">
    <source>
        <dbReference type="ARBA" id="ARBA00008270"/>
    </source>
</evidence>
<keyword evidence="6" id="KW-1185">Reference proteome</keyword>
<keyword evidence="4" id="KW-0732">Signal</keyword>
<feature type="active site" evidence="3">
    <location>
        <position position="70"/>
    </location>
</feature>
<proteinExistence type="inferred from homology"/>
<feature type="signal peptide" evidence="4">
    <location>
        <begin position="1"/>
        <end position="18"/>
    </location>
</feature>